<dbReference type="PANTHER" id="PTHR43355">
    <property type="entry name" value="FLAVIN REDUCTASE (NADPH)"/>
    <property type="match status" value="1"/>
</dbReference>
<dbReference type="AlphaFoldDB" id="A0A3S4LEN8"/>
<dbReference type="InterPro" id="IPR036291">
    <property type="entry name" value="NAD(P)-bd_dom_sf"/>
</dbReference>
<protein>
    <submittedName>
        <fullName evidence="1">NADH-flavin reductase</fullName>
    </submittedName>
</protein>
<proteinExistence type="predicted"/>
<name>A0A3S4LEN8_CHRVL</name>
<dbReference type="PANTHER" id="PTHR43355:SF2">
    <property type="entry name" value="FLAVIN REDUCTASE (NADPH)"/>
    <property type="match status" value="1"/>
</dbReference>
<sequence length="111" mass="12065">MVVGGAGSLEVAPGVQLVDTPEFPEQWKASALGAREALNLLRAETELNWTLLSPSAMLQPGQRTGQFRLGKDQLLVDAEGNSHISVEDYAVAMIDELEKGEHPRSRFTVGY</sequence>
<dbReference type="Gene3D" id="3.40.50.720">
    <property type="entry name" value="NAD(P)-binding Rossmann-like Domain"/>
    <property type="match status" value="1"/>
</dbReference>
<organism evidence="1 2">
    <name type="scientific">Chromobacterium violaceum</name>
    <dbReference type="NCBI Taxonomy" id="536"/>
    <lineage>
        <taxon>Bacteria</taxon>
        <taxon>Pseudomonadati</taxon>
        <taxon>Pseudomonadota</taxon>
        <taxon>Betaproteobacteria</taxon>
        <taxon>Neisseriales</taxon>
        <taxon>Chromobacteriaceae</taxon>
        <taxon>Chromobacterium</taxon>
    </lineage>
</organism>
<dbReference type="Proteomes" id="UP000275777">
    <property type="component" value="Chromosome"/>
</dbReference>
<dbReference type="GO" id="GO:0016646">
    <property type="term" value="F:oxidoreductase activity, acting on the CH-NH group of donors, NAD or NADP as acceptor"/>
    <property type="evidence" value="ECO:0007669"/>
    <property type="project" value="TreeGrafter"/>
</dbReference>
<evidence type="ECO:0000313" key="2">
    <source>
        <dbReference type="Proteomes" id="UP000275777"/>
    </source>
</evidence>
<dbReference type="EMBL" id="LR134182">
    <property type="protein sequence ID" value="VEB40583.1"/>
    <property type="molecule type" value="Genomic_DNA"/>
</dbReference>
<gene>
    <name evidence="1" type="ORF">NCTC9695_00984</name>
</gene>
<evidence type="ECO:0000313" key="1">
    <source>
        <dbReference type="EMBL" id="VEB40583.1"/>
    </source>
</evidence>
<dbReference type="InterPro" id="IPR051606">
    <property type="entry name" value="Polyketide_Oxido-like"/>
</dbReference>
<dbReference type="SUPFAM" id="SSF51735">
    <property type="entry name" value="NAD(P)-binding Rossmann-fold domains"/>
    <property type="match status" value="1"/>
</dbReference>
<accession>A0A3S4LEN8</accession>
<reference evidence="1 2" key="1">
    <citation type="submission" date="2018-12" db="EMBL/GenBank/DDBJ databases">
        <authorList>
            <consortium name="Pathogen Informatics"/>
        </authorList>
    </citation>
    <scope>NUCLEOTIDE SEQUENCE [LARGE SCALE GENOMIC DNA]</scope>
    <source>
        <strain evidence="1 2">NCTC9695</strain>
    </source>
</reference>